<name>A0ABU2GY38_9ACTN</name>
<comment type="caution">
    <text evidence="3">The sequence shown here is derived from an EMBL/GenBank/DDBJ whole genome shotgun (WGS) entry which is preliminary data.</text>
</comment>
<dbReference type="Proteomes" id="UP001265083">
    <property type="component" value="Unassembled WGS sequence"/>
</dbReference>
<dbReference type="Pfam" id="PF01381">
    <property type="entry name" value="HTH_3"/>
    <property type="match status" value="1"/>
</dbReference>
<dbReference type="Gene3D" id="1.10.260.40">
    <property type="entry name" value="lambda repressor-like DNA-binding domains"/>
    <property type="match status" value="1"/>
</dbReference>
<accession>A0ABU2GY38</accession>
<protein>
    <submittedName>
        <fullName evidence="3">Helix-turn-helix transcriptional regulator</fullName>
    </submittedName>
</protein>
<evidence type="ECO:0000259" key="2">
    <source>
        <dbReference type="PROSITE" id="PS50943"/>
    </source>
</evidence>
<dbReference type="PANTHER" id="PTHR46797">
    <property type="entry name" value="HTH-TYPE TRANSCRIPTIONAL REGULATOR"/>
    <property type="match status" value="1"/>
</dbReference>
<gene>
    <name evidence="3" type="ORF">RD149_21730</name>
</gene>
<dbReference type="EMBL" id="JAVLUS010000024">
    <property type="protein sequence ID" value="MDS1116368.1"/>
    <property type="molecule type" value="Genomic_DNA"/>
</dbReference>
<dbReference type="CDD" id="cd00093">
    <property type="entry name" value="HTH_XRE"/>
    <property type="match status" value="1"/>
</dbReference>
<dbReference type="RefSeq" id="WP_310952166.1">
    <property type="nucleotide sequence ID" value="NZ_JAVLUS010000024.1"/>
</dbReference>
<keyword evidence="1" id="KW-0238">DNA-binding</keyword>
<organism evidence="3 4">
    <name type="scientific">Gordonia westfalica</name>
    <dbReference type="NCBI Taxonomy" id="158898"/>
    <lineage>
        <taxon>Bacteria</taxon>
        <taxon>Bacillati</taxon>
        <taxon>Actinomycetota</taxon>
        <taxon>Actinomycetes</taxon>
        <taxon>Mycobacteriales</taxon>
        <taxon>Gordoniaceae</taxon>
        <taxon>Gordonia</taxon>
    </lineage>
</organism>
<dbReference type="InterPro" id="IPR001387">
    <property type="entry name" value="Cro/C1-type_HTH"/>
</dbReference>
<feature type="domain" description="HTH cro/C1-type" evidence="2">
    <location>
        <begin position="23"/>
        <end position="77"/>
    </location>
</feature>
<sequence length="82" mass="8431">MSSEPTPGTDDDAAILTTVGAAITARREALGISQQGLARAAGTSRTFLRGIEAGERGPTVVTLTHIARALDTTPSTLIADIR</sequence>
<dbReference type="PROSITE" id="PS50943">
    <property type="entry name" value="HTH_CROC1"/>
    <property type="match status" value="1"/>
</dbReference>
<dbReference type="InterPro" id="IPR050807">
    <property type="entry name" value="TransReg_Diox_bact_type"/>
</dbReference>
<evidence type="ECO:0000313" key="4">
    <source>
        <dbReference type="Proteomes" id="UP001265083"/>
    </source>
</evidence>
<keyword evidence="4" id="KW-1185">Reference proteome</keyword>
<proteinExistence type="predicted"/>
<dbReference type="PANTHER" id="PTHR46797:SF1">
    <property type="entry name" value="METHYLPHOSPHONATE SYNTHASE"/>
    <property type="match status" value="1"/>
</dbReference>
<evidence type="ECO:0000313" key="3">
    <source>
        <dbReference type="EMBL" id="MDS1116368.1"/>
    </source>
</evidence>
<reference evidence="3 4" key="1">
    <citation type="submission" date="2023-08" db="EMBL/GenBank/DDBJ databases">
        <title>Bioegradation of LLDPE and BLDPE plastic by marine bacteria from coast plastic debris.</title>
        <authorList>
            <person name="Rong Z."/>
        </authorList>
    </citation>
    <scope>NUCLEOTIDE SEQUENCE [LARGE SCALE GENOMIC DNA]</scope>
    <source>
        <strain evidence="3 4">Z-2</strain>
    </source>
</reference>
<evidence type="ECO:0000256" key="1">
    <source>
        <dbReference type="ARBA" id="ARBA00023125"/>
    </source>
</evidence>
<dbReference type="InterPro" id="IPR010982">
    <property type="entry name" value="Lambda_DNA-bd_dom_sf"/>
</dbReference>
<dbReference type="SMART" id="SM00530">
    <property type="entry name" value="HTH_XRE"/>
    <property type="match status" value="1"/>
</dbReference>
<dbReference type="SUPFAM" id="SSF47413">
    <property type="entry name" value="lambda repressor-like DNA-binding domains"/>
    <property type="match status" value="1"/>
</dbReference>